<dbReference type="RefSeq" id="WP_004846740.1">
    <property type="nucleotide sequence ID" value="NZ_AP028249.1"/>
</dbReference>
<keyword evidence="1 7" id="KW-0723">Serine/threonine-protein kinase</keyword>
<dbReference type="Proteomes" id="UP000292665">
    <property type="component" value="Unassembled WGS sequence"/>
</dbReference>
<keyword evidence="2 7" id="KW-0808">Transferase</keyword>
<reference evidence="10 12" key="2">
    <citation type="journal article" date="2019" name="Science, e1252229">
        <title>Invertible promoters mediate bacterial phase variation, antibiotic resistance, and host adaptation in the gut.</title>
        <authorList>
            <person name="Jiang X."/>
            <person name="Hall A.B."/>
            <person name="Arthur T.D."/>
            <person name="Plichta D.R."/>
            <person name="Covington C.T."/>
            <person name="Poyet M."/>
            <person name="Crothers J."/>
            <person name="Moses P.L."/>
            <person name="Tolonen A.C."/>
            <person name="Vlamakis H."/>
            <person name="Alm E.J."/>
            <person name="Xavier R.J."/>
        </authorList>
    </citation>
    <scope>NUCLEOTIDE SEQUENCE [LARGE SCALE GENOMIC DNA]</scope>
    <source>
        <strain evidence="10">Aa_0143</strain>
        <strain evidence="12">aa_0143</strain>
    </source>
</reference>
<reference evidence="9 11" key="1">
    <citation type="submission" date="2015-09" db="EMBL/GenBank/DDBJ databases">
        <authorList>
            <consortium name="Pathogen Informatics"/>
        </authorList>
    </citation>
    <scope>NUCLEOTIDE SEQUENCE [LARGE SCALE GENOMIC DNA]</scope>
    <source>
        <strain evidence="9 11">2789STDY5834841</strain>
    </source>
</reference>
<dbReference type="InterPro" id="IPR003594">
    <property type="entry name" value="HATPase_dom"/>
</dbReference>
<dbReference type="EMBL" id="CYZO01000011">
    <property type="protein sequence ID" value="CUN89768.1"/>
    <property type="molecule type" value="Genomic_DNA"/>
</dbReference>
<dbReference type="PANTHER" id="PTHR35526:SF3">
    <property type="entry name" value="ANTI-SIGMA-F FACTOR RSBW"/>
    <property type="match status" value="1"/>
</dbReference>
<keyword evidence="6 7" id="KW-0749">Sporulation</keyword>
<dbReference type="SMART" id="SM00387">
    <property type="entry name" value="HATPase_c"/>
    <property type="match status" value="1"/>
</dbReference>
<dbReference type="NCBIfam" id="TIGR01925">
    <property type="entry name" value="spIIAB"/>
    <property type="match status" value="1"/>
</dbReference>
<keyword evidence="5 7" id="KW-0067">ATP-binding</keyword>
<evidence type="ECO:0000256" key="4">
    <source>
        <dbReference type="ARBA" id="ARBA00022777"/>
    </source>
</evidence>
<dbReference type="GeneID" id="97330075"/>
<dbReference type="Gene3D" id="3.30.565.10">
    <property type="entry name" value="Histidine kinase-like ATPase, C-terminal domain"/>
    <property type="match status" value="1"/>
</dbReference>
<accession>A0A174AQL5</accession>
<dbReference type="EC" id="2.7.11.1" evidence="7"/>
<dbReference type="GO" id="GO:0004674">
    <property type="term" value="F:protein serine/threonine kinase activity"/>
    <property type="evidence" value="ECO:0007669"/>
    <property type="project" value="UniProtKB-KW"/>
</dbReference>
<evidence type="ECO:0000256" key="5">
    <source>
        <dbReference type="ARBA" id="ARBA00022840"/>
    </source>
</evidence>
<dbReference type="InterPro" id="IPR050267">
    <property type="entry name" value="Anti-sigma-factor_SerPK"/>
</dbReference>
<sequence>MTPANEMELKFDSRSANEGFARVAVAAFMTQLNPTVEEVADVKTAVSEAVTNVIIHGYEKEVRKVYIKCMIEENIFTVEVCDQGKGIENIEEAMCPMYTTRPDQDRSGMGFAFMEAFMDSVEVESELGKGTRVRMKKAVGKGRDIWTTQSL</sequence>
<evidence type="ECO:0000313" key="12">
    <source>
        <dbReference type="Proteomes" id="UP000292665"/>
    </source>
</evidence>
<proteinExistence type="inferred from homology"/>
<comment type="similarity">
    <text evidence="7">Belongs to the anti-sigma-factor family.</text>
</comment>
<protein>
    <recommendedName>
        <fullName evidence="7">Anti-sigma F factor</fullName>
        <ecNumber evidence="7">2.7.11.1</ecNumber>
    </recommendedName>
    <alternativeName>
        <fullName evidence="7">Stage II sporulation protein AB</fullName>
    </alternativeName>
</protein>
<evidence type="ECO:0000256" key="3">
    <source>
        <dbReference type="ARBA" id="ARBA00022741"/>
    </source>
</evidence>
<comment type="catalytic activity">
    <reaction evidence="7">
        <text>L-threonyl-[protein] + ATP = O-phospho-L-threonyl-[protein] + ADP + H(+)</text>
        <dbReference type="Rhea" id="RHEA:46608"/>
        <dbReference type="Rhea" id="RHEA-COMP:11060"/>
        <dbReference type="Rhea" id="RHEA-COMP:11605"/>
        <dbReference type="ChEBI" id="CHEBI:15378"/>
        <dbReference type="ChEBI" id="CHEBI:30013"/>
        <dbReference type="ChEBI" id="CHEBI:30616"/>
        <dbReference type="ChEBI" id="CHEBI:61977"/>
        <dbReference type="ChEBI" id="CHEBI:456216"/>
        <dbReference type="EC" id="2.7.11.1"/>
    </reaction>
</comment>
<dbReference type="GO" id="GO:0030436">
    <property type="term" value="P:asexual sporulation"/>
    <property type="evidence" value="ECO:0007669"/>
    <property type="project" value="UniProtKB-UniRule"/>
</dbReference>
<dbReference type="GO" id="GO:0005524">
    <property type="term" value="F:ATP binding"/>
    <property type="evidence" value="ECO:0007669"/>
    <property type="project" value="UniProtKB-KW"/>
</dbReference>
<dbReference type="GO" id="GO:0042174">
    <property type="term" value="P:negative regulation of sporulation resulting in formation of a cellular spore"/>
    <property type="evidence" value="ECO:0007669"/>
    <property type="project" value="InterPro"/>
</dbReference>
<comment type="function">
    <text evidence="7">Binds to sigma F and blocks its ability to form an RNA polymerase holoenzyme (E-sigma F). Phosphorylates SpoIIAA on a serine residue. This phosphorylation may enable SpoIIAA to act as an anti-anti-sigma factor that counteracts SpoIIAB and thus releases sigma F from inhibition.</text>
</comment>
<dbReference type="AlphaFoldDB" id="A0A174AQL5"/>
<evidence type="ECO:0000259" key="8">
    <source>
        <dbReference type="SMART" id="SM00387"/>
    </source>
</evidence>
<comment type="catalytic activity">
    <reaction evidence="7">
        <text>L-seryl-[protein] + ATP = O-phospho-L-seryl-[protein] + ADP + H(+)</text>
        <dbReference type="Rhea" id="RHEA:17989"/>
        <dbReference type="Rhea" id="RHEA-COMP:9863"/>
        <dbReference type="Rhea" id="RHEA-COMP:11604"/>
        <dbReference type="ChEBI" id="CHEBI:15378"/>
        <dbReference type="ChEBI" id="CHEBI:29999"/>
        <dbReference type="ChEBI" id="CHEBI:30616"/>
        <dbReference type="ChEBI" id="CHEBI:83421"/>
        <dbReference type="ChEBI" id="CHEBI:456216"/>
        <dbReference type="EC" id="2.7.11.1"/>
    </reaction>
</comment>
<name>A0A174AQL5_9FIRM</name>
<keyword evidence="4 7" id="KW-0418">Kinase</keyword>
<dbReference type="EMBL" id="RCYR01000016">
    <property type="protein sequence ID" value="RYS79226.1"/>
    <property type="molecule type" value="Genomic_DNA"/>
</dbReference>
<gene>
    <name evidence="7 9" type="primary">spoIIAB</name>
    <name evidence="10" type="ORF">EAI93_09090</name>
    <name evidence="9" type="ORF">ERS852456_01090</name>
</gene>
<evidence type="ECO:0000313" key="10">
    <source>
        <dbReference type="EMBL" id="RYS79226.1"/>
    </source>
</evidence>
<evidence type="ECO:0000256" key="1">
    <source>
        <dbReference type="ARBA" id="ARBA00022527"/>
    </source>
</evidence>
<evidence type="ECO:0000313" key="9">
    <source>
        <dbReference type="EMBL" id="CUN89768.1"/>
    </source>
</evidence>
<dbReference type="GO" id="GO:0016989">
    <property type="term" value="F:sigma factor antagonist activity"/>
    <property type="evidence" value="ECO:0007669"/>
    <property type="project" value="InterPro"/>
</dbReference>
<keyword evidence="3 7" id="KW-0547">Nucleotide-binding</keyword>
<dbReference type="InterPro" id="IPR010194">
    <property type="entry name" value="Anti-sigma_F"/>
</dbReference>
<dbReference type="GO" id="GO:0030435">
    <property type="term" value="P:sporulation resulting in formation of a cellular spore"/>
    <property type="evidence" value="ECO:0007669"/>
    <property type="project" value="UniProtKB-KW"/>
</dbReference>
<dbReference type="PANTHER" id="PTHR35526">
    <property type="entry name" value="ANTI-SIGMA-F FACTOR RSBW-RELATED"/>
    <property type="match status" value="1"/>
</dbReference>
<organism evidence="9 11">
    <name type="scientific">[Ruminococcus] torques</name>
    <dbReference type="NCBI Taxonomy" id="33039"/>
    <lineage>
        <taxon>Bacteria</taxon>
        <taxon>Bacillati</taxon>
        <taxon>Bacillota</taxon>
        <taxon>Clostridia</taxon>
        <taxon>Lachnospirales</taxon>
        <taxon>Lachnospiraceae</taxon>
        <taxon>Mediterraneibacter</taxon>
    </lineage>
</organism>
<dbReference type="Proteomes" id="UP000095787">
    <property type="component" value="Unassembled WGS sequence"/>
</dbReference>
<dbReference type="HAMAP" id="MF_00637">
    <property type="entry name" value="Anti_sigma_F"/>
    <property type="match status" value="1"/>
</dbReference>
<evidence type="ECO:0000256" key="7">
    <source>
        <dbReference type="HAMAP-Rule" id="MF_00637"/>
    </source>
</evidence>
<evidence type="ECO:0000256" key="2">
    <source>
        <dbReference type="ARBA" id="ARBA00022679"/>
    </source>
</evidence>
<evidence type="ECO:0000313" key="11">
    <source>
        <dbReference type="Proteomes" id="UP000095787"/>
    </source>
</evidence>
<dbReference type="Pfam" id="PF13581">
    <property type="entry name" value="HATPase_c_2"/>
    <property type="match status" value="1"/>
</dbReference>
<dbReference type="SUPFAM" id="SSF55874">
    <property type="entry name" value="ATPase domain of HSP90 chaperone/DNA topoisomerase II/histidine kinase"/>
    <property type="match status" value="1"/>
</dbReference>
<feature type="domain" description="Histidine kinase/HSP90-like ATPase" evidence="8">
    <location>
        <begin position="37"/>
        <end position="141"/>
    </location>
</feature>
<dbReference type="InterPro" id="IPR036890">
    <property type="entry name" value="HATPase_C_sf"/>
</dbReference>
<evidence type="ECO:0000256" key="6">
    <source>
        <dbReference type="ARBA" id="ARBA00022969"/>
    </source>
</evidence>